<evidence type="ECO:0000259" key="4">
    <source>
        <dbReference type="Pfam" id="PF07732"/>
    </source>
</evidence>
<evidence type="ECO:0000256" key="1">
    <source>
        <dbReference type="ARBA" id="ARBA00022723"/>
    </source>
</evidence>
<dbReference type="Pfam" id="PF07732">
    <property type="entry name" value="Cu-oxidase_3"/>
    <property type="match status" value="1"/>
</dbReference>
<dbReference type="PANTHER" id="PTHR11709">
    <property type="entry name" value="MULTI-COPPER OXIDASE"/>
    <property type="match status" value="1"/>
</dbReference>
<keyword evidence="1" id="KW-0479">Metal-binding</keyword>
<dbReference type="AlphaFoldDB" id="A0A455UJS8"/>
<evidence type="ECO:0000256" key="2">
    <source>
        <dbReference type="ARBA" id="ARBA00023002"/>
    </source>
</evidence>
<keyword evidence="5" id="KW-0614">Plasmid</keyword>
<evidence type="ECO:0000313" key="6">
    <source>
        <dbReference type="Proteomes" id="UP000320231"/>
    </source>
</evidence>
<keyword evidence="3" id="KW-0186">Copper</keyword>
<name>A0A455UJS8_9GAMM</name>
<gene>
    <name evidence="5" type="ORF">HSBAA_PA_2360</name>
</gene>
<dbReference type="KEGG" id="hsr:HSBAA_PA_2360"/>
<dbReference type="SUPFAM" id="SSF49503">
    <property type="entry name" value="Cupredoxins"/>
    <property type="match status" value="1"/>
</dbReference>
<protein>
    <recommendedName>
        <fullName evidence="4">Plastocyanin-like domain-containing protein</fullName>
    </recommendedName>
</protein>
<evidence type="ECO:0000313" key="5">
    <source>
        <dbReference type="EMBL" id="BBI65633.1"/>
    </source>
</evidence>
<feature type="domain" description="Plastocyanin-like" evidence="4">
    <location>
        <begin position="4"/>
        <end position="107"/>
    </location>
</feature>
<keyword evidence="2" id="KW-0560">Oxidoreductase</keyword>
<dbReference type="EMBL" id="AP019515">
    <property type="protein sequence ID" value="BBI65633.1"/>
    <property type="molecule type" value="Genomic_DNA"/>
</dbReference>
<proteinExistence type="predicted"/>
<dbReference type="Gene3D" id="2.60.40.420">
    <property type="entry name" value="Cupredoxins - blue copper proteins"/>
    <property type="match status" value="1"/>
</dbReference>
<dbReference type="Proteomes" id="UP000320231">
    <property type="component" value="Plasmid pBAA-803-A"/>
</dbReference>
<dbReference type="PANTHER" id="PTHR11709:SF394">
    <property type="entry name" value="FI03373P-RELATED"/>
    <property type="match status" value="1"/>
</dbReference>
<organism evidence="5 6">
    <name type="scientific">Vreelandella sulfidaeris</name>
    <dbReference type="NCBI Taxonomy" id="115553"/>
    <lineage>
        <taxon>Bacteria</taxon>
        <taxon>Pseudomonadati</taxon>
        <taxon>Pseudomonadota</taxon>
        <taxon>Gammaproteobacteria</taxon>
        <taxon>Oceanospirillales</taxon>
        <taxon>Halomonadaceae</taxon>
        <taxon>Vreelandella</taxon>
    </lineage>
</organism>
<evidence type="ECO:0000256" key="3">
    <source>
        <dbReference type="ARBA" id="ARBA00023008"/>
    </source>
</evidence>
<reference evidence="5 6" key="1">
    <citation type="journal article" date="2019" name="Microbiol. Resour. Announc.">
        <title>Complete Genome Sequence of Halomonas sulfidaeris Strain Esulfide1 Isolated from a Metal Sulfide Rock at a Depth of 2,200 Meters, Obtained Using Nanopore Sequencing.</title>
        <authorList>
            <person name="Saito M."/>
            <person name="Nishigata A."/>
            <person name="Galipon J."/>
            <person name="Arakawa K."/>
        </authorList>
    </citation>
    <scope>NUCLEOTIDE SEQUENCE [LARGE SCALE GENOMIC DNA]</scope>
    <source>
        <strain evidence="5 6">ATCC BAA-803</strain>
        <plasmid evidence="6">pbaa-803-a dna</plasmid>
    </source>
</reference>
<dbReference type="InterPro" id="IPR008972">
    <property type="entry name" value="Cupredoxin"/>
</dbReference>
<dbReference type="InterPro" id="IPR045087">
    <property type="entry name" value="Cu-oxidase_fam"/>
</dbReference>
<dbReference type="GO" id="GO:0016491">
    <property type="term" value="F:oxidoreductase activity"/>
    <property type="evidence" value="ECO:0007669"/>
    <property type="project" value="UniProtKB-KW"/>
</dbReference>
<dbReference type="InterPro" id="IPR011707">
    <property type="entry name" value="Cu-oxidase-like_N"/>
</dbReference>
<sequence>MPIDGQEAQPITINGTSPGPLIRLKEGQDAVLRVTNLLDESTSIHWHGLILPPEMDGVPGVSFAGIAPGETFTYRFPVRQNGTYWYHSHSGLQEQLGHAGPLIIDAAEREPIRYDREHVLLLTDWTFEEPMSVFRNLKTMEGYYNFQERTIADFSPMYAKGFLTNRRDARYVGPNAYELAGYRRCHRQHLYLPAQRPLPRKTGTRCSRPVSGYGYA</sequence>
<dbReference type="GO" id="GO:0005507">
    <property type="term" value="F:copper ion binding"/>
    <property type="evidence" value="ECO:0007669"/>
    <property type="project" value="InterPro"/>
</dbReference>
<geneLocation type="plasmid" evidence="6">
    <name>pbaa-803-a dna</name>
</geneLocation>
<accession>A0A455UJS8</accession>